<name>A0A3P1T735_9ACTN</name>
<keyword evidence="2" id="KW-0808">Transferase</keyword>
<gene>
    <name evidence="2" type="ORF">EII34_07580</name>
</gene>
<dbReference type="CDD" id="cd02440">
    <property type="entry name" value="AdoMet_MTases"/>
    <property type="match status" value="1"/>
</dbReference>
<dbReference type="SUPFAM" id="SSF53335">
    <property type="entry name" value="S-adenosyl-L-methionine-dependent methyltransferases"/>
    <property type="match status" value="1"/>
</dbReference>
<protein>
    <submittedName>
        <fullName evidence="2">Class I SAM-dependent methyltransferase</fullName>
    </submittedName>
</protein>
<dbReference type="OrthoDB" id="9795864at2"/>
<evidence type="ECO:0000313" key="3">
    <source>
        <dbReference type="Proteomes" id="UP000280819"/>
    </source>
</evidence>
<dbReference type="Gene3D" id="3.40.50.150">
    <property type="entry name" value="Vaccinia Virus protein VP39"/>
    <property type="match status" value="1"/>
</dbReference>
<dbReference type="GO" id="GO:0008168">
    <property type="term" value="F:methyltransferase activity"/>
    <property type="evidence" value="ECO:0007669"/>
    <property type="project" value="UniProtKB-KW"/>
</dbReference>
<dbReference type="InterPro" id="IPR029063">
    <property type="entry name" value="SAM-dependent_MTases_sf"/>
</dbReference>
<dbReference type="AlphaFoldDB" id="A0A3P1T735"/>
<sequence length="272" mass="30191">MASEEGDPVVRGVSDGVPGSAAWADRLRSVRAKTSMVGWDFGQLDGRMSAEEPWWDFEEDCRSAMTTTRRILDLGTGGGERLLRLLQEVDGRSRTVVATEGWEPNLSVARRALADHGVAVLFYDPEHGKALPFPDGCFDLVMCRHEAFDAGEVSRIMTPGGLFLTQQVDGRDVEEIHEWFGVPFLYPDVTASRQVEELQAAGLHVVTVDQWQGSQTFKDAEALVTYLALCPWDAEGFTVDRHLETLARLDSEAPIHVTQRRLRIHAVKAATQ</sequence>
<reference evidence="2 3" key="1">
    <citation type="submission" date="2018-11" db="EMBL/GenBank/DDBJ databases">
        <title>Genomes From Bacteria Associated with the Canine Oral Cavity: a Test Case for Automated Genome-Based Taxonomic Assignment.</title>
        <authorList>
            <person name="Coil D.A."/>
            <person name="Jospin G."/>
            <person name="Darling A.E."/>
            <person name="Wallis C."/>
            <person name="Davis I.J."/>
            <person name="Harris S."/>
            <person name="Eisen J.A."/>
            <person name="Holcombe L.J."/>
            <person name="O'Flynn C."/>
        </authorList>
    </citation>
    <scope>NUCLEOTIDE SEQUENCE [LARGE SCALE GENOMIC DNA]</scope>
    <source>
        <strain evidence="2 3">OH887_COT-365</strain>
    </source>
</reference>
<feature type="domain" description="Methyltransferase" evidence="1">
    <location>
        <begin position="71"/>
        <end position="157"/>
    </location>
</feature>
<dbReference type="GO" id="GO:0032259">
    <property type="term" value="P:methylation"/>
    <property type="evidence" value="ECO:0007669"/>
    <property type="project" value="UniProtKB-KW"/>
</dbReference>
<keyword evidence="2" id="KW-0489">Methyltransferase</keyword>
<organism evidence="2 3">
    <name type="scientific">Arachnia propionica</name>
    <dbReference type="NCBI Taxonomy" id="1750"/>
    <lineage>
        <taxon>Bacteria</taxon>
        <taxon>Bacillati</taxon>
        <taxon>Actinomycetota</taxon>
        <taxon>Actinomycetes</taxon>
        <taxon>Propionibacteriales</taxon>
        <taxon>Propionibacteriaceae</taxon>
        <taxon>Arachnia</taxon>
    </lineage>
</organism>
<dbReference type="InterPro" id="IPR052939">
    <property type="entry name" value="23S_rRNA_MeTrnsfrase_RlmA"/>
</dbReference>
<dbReference type="EMBL" id="RQZG01000007">
    <property type="protein sequence ID" value="RRD05189.1"/>
    <property type="molecule type" value="Genomic_DNA"/>
</dbReference>
<dbReference type="InterPro" id="IPR041698">
    <property type="entry name" value="Methyltransf_25"/>
</dbReference>
<dbReference type="Proteomes" id="UP000280819">
    <property type="component" value="Unassembled WGS sequence"/>
</dbReference>
<evidence type="ECO:0000313" key="2">
    <source>
        <dbReference type="EMBL" id="RRD05189.1"/>
    </source>
</evidence>
<comment type="caution">
    <text evidence="2">The sequence shown here is derived from an EMBL/GenBank/DDBJ whole genome shotgun (WGS) entry which is preliminary data.</text>
</comment>
<dbReference type="Pfam" id="PF13649">
    <property type="entry name" value="Methyltransf_25"/>
    <property type="match status" value="1"/>
</dbReference>
<dbReference type="PANTHER" id="PTHR43460">
    <property type="entry name" value="METHYLTRANSFERASE"/>
    <property type="match status" value="1"/>
</dbReference>
<accession>A0A3P1T735</accession>
<proteinExistence type="predicted"/>
<evidence type="ECO:0000259" key="1">
    <source>
        <dbReference type="Pfam" id="PF13649"/>
    </source>
</evidence>
<dbReference type="PANTHER" id="PTHR43460:SF1">
    <property type="entry name" value="METHYLTRANSFERASE TYPE 11 DOMAIN-CONTAINING PROTEIN"/>
    <property type="match status" value="1"/>
</dbReference>